<dbReference type="STRING" id="561184.SAMN05216376_1117"/>
<gene>
    <name evidence="1" type="ORF">OA50_05529</name>
</gene>
<organism evidence="1 2">
    <name type="scientific">Mameliella alba</name>
    <dbReference type="NCBI Taxonomy" id="561184"/>
    <lineage>
        <taxon>Bacteria</taxon>
        <taxon>Pseudomonadati</taxon>
        <taxon>Pseudomonadota</taxon>
        <taxon>Alphaproteobacteria</taxon>
        <taxon>Rhodobacterales</taxon>
        <taxon>Roseobacteraceae</taxon>
        <taxon>Mameliella</taxon>
    </lineage>
</organism>
<protein>
    <submittedName>
        <fullName evidence="1">Uncharacterized protein</fullName>
    </submittedName>
</protein>
<reference evidence="1 2" key="1">
    <citation type="submission" date="2014-10" db="EMBL/GenBank/DDBJ databases">
        <title>Genome sequence of Ponticoccus sp. strain UMTAT08 isolated from clonal culture of toxic dinoflagellate Alexandrium tamiyavanichii.</title>
        <authorList>
            <person name="Gan H.Y."/>
            <person name="Muhd D.-D."/>
            <person name="Mohd Noor M.E."/>
            <person name="Yeong Y.S."/>
            <person name="Usup G."/>
        </authorList>
    </citation>
    <scope>NUCLEOTIDE SEQUENCE [LARGE SCALE GENOMIC DNA]</scope>
    <source>
        <strain evidence="1 2">UMTAT08</strain>
    </source>
</reference>
<dbReference type="EMBL" id="JSUQ01000036">
    <property type="protein sequence ID" value="KHQ49906.1"/>
    <property type="molecule type" value="Genomic_DNA"/>
</dbReference>
<dbReference type="AlphaFoldDB" id="A0A0B3S070"/>
<accession>A0A0B3S070</accession>
<dbReference type="OrthoDB" id="9947886at2"/>
<accession>A0A225PT77</accession>
<evidence type="ECO:0000313" key="1">
    <source>
        <dbReference type="EMBL" id="KHQ49906.1"/>
    </source>
</evidence>
<dbReference type="PATRIC" id="fig|1515334.3.peg.5529"/>
<keyword evidence="2" id="KW-1185">Reference proteome</keyword>
<sequence>MYPEDLIERAIQSATDCEAQGFYETAKSLRALAQELRGSAMPLAAAHGFAEAQAPAPIRPF</sequence>
<dbReference type="RefSeq" id="WP_043146887.1">
    <property type="nucleotide sequence ID" value="NZ_AP022337.1"/>
</dbReference>
<comment type="caution">
    <text evidence="1">The sequence shown here is derived from an EMBL/GenBank/DDBJ whole genome shotgun (WGS) entry which is preliminary data.</text>
</comment>
<evidence type="ECO:0000313" key="2">
    <source>
        <dbReference type="Proteomes" id="UP000030960"/>
    </source>
</evidence>
<name>A0A0B3S070_9RHOB</name>
<dbReference type="GeneID" id="66502564"/>
<proteinExistence type="predicted"/>
<dbReference type="Proteomes" id="UP000030960">
    <property type="component" value="Unassembled WGS sequence"/>
</dbReference>